<dbReference type="InterPro" id="IPR017476">
    <property type="entry name" value="UDP-Glc/GDP-Man"/>
</dbReference>
<evidence type="ECO:0000313" key="5">
    <source>
        <dbReference type="EMBL" id="QHI73099.1"/>
    </source>
</evidence>
<proteinExistence type="inferred from homology"/>
<dbReference type="SUPFAM" id="SSF52413">
    <property type="entry name" value="UDP-glucose/GDP-mannose dehydrogenase C-terminal domain"/>
    <property type="match status" value="1"/>
</dbReference>
<dbReference type="GO" id="GO:0016616">
    <property type="term" value="F:oxidoreductase activity, acting on the CH-OH group of donors, NAD or NADP as acceptor"/>
    <property type="evidence" value="ECO:0007669"/>
    <property type="project" value="InterPro"/>
</dbReference>
<dbReference type="SUPFAM" id="SSF51735">
    <property type="entry name" value="NAD(P)-binding Rossmann-fold domains"/>
    <property type="match status" value="1"/>
</dbReference>
<dbReference type="NCBIfam" id="TIGR03026">
    <property type="entry name" value="NDP-sugDHase"/>
    <property type="match status" value="1"/>
</dbReference>
<name>A0A6P1MEH8_9FIRM</name>
<dbReference type="InterPro" id="IPR001732">
    <property type="entry name" value="UDP-Glc/GDP-Man_DH_N"/>
</dbReference>
<dbReference type="SUPFAM" id="SSF48179">
    <property type="entry name" value="6-phosphogluconate dehydrogenase C-terminal domain-like"/>
    <property type="match status" value="1"/>
</dbReference>
<dbReference type="EMBL" id="CP047591">
    <property type="protein sequence ID" value="QHI73099.1"/>
    <property type="molecule type" value="Genomic_DNA"/>
</dbReference>
<evidence type="ECO:0000256" key="1">
    <source>
        <dbReference type="ARBA" id="ARBA00023002"/>
    </source>
</evidence>
<dbReference type="Gene3D" id="3.40.50.720">
    <property type="entry name" value="NAD(P)-binding Rossmann-like Domain"/>
    <property type="match status" value="2"/>
</dbReference>
<dbReference type="Pfam" id="PF03721">
    <property type="entry name" value="UDPG_MGDP_dh_N"/>
    <property type="match status" value="1"/>
</dbReference>
<dbReference type="PIRSF" id="PIRSF500136">
    <property type="entry name" value="UDP_ManNAc_DH"/>
    <property type="match status" value="1"/>
</dbReference>
<dbReference type="InterPro" id="IPR036291">
    <property type="entry name" value="NAD(P)-bd_dom_sf"/>
</dbReference>
<dbReference type="InterPro" id="IPR008927">
    <property type="entry name" value="6-PGluconate_DH-like_C_sf"/>
</dbReference>
<dbReference type="PIRSF" id="PIRSF000124">
    <property type="entry name" value="UDPglc_GDPman_dh"/>
    <property type="match status" value="1"/>
</dbReference>
<dbReference type="PANTHER" id="PTHR43491">
    <property type="entry name" value="UDP-N-ACETYL-D-MANNOSAMINE DEHYDROGENASE"/>
    <property type="match status" value="1"/>
</dbReference>
<dbReference type="PANTHER" id="PTHR43491:SF1">
    <property type="entry name" value="UDP-N-ACETYL-D-MANNOSAMINE DEHYDROGENASE"/>
    <property type="match status" value="1"/>
</dbReference>
<accession>A0A6P1MEH8</accession>
<evidence type="ECO:0000256" key="3">
    <source>
        <dbReference type="PIRNR" id="PIRNR000124"/>
    </source>
</evidence>
<keyword evidence="6" id="KW-1185">Reference proteome</keyword>
<dbReference type="Proteomes" id="UP000463883">
    <property type="component" value="Chromosome"/>
</dbReference>
<dbReference type="InterPro" id="IPR014026">
    <property type="entry name" value="UDP-Glc/GDP-Man_DH_dimer"/>
</dbReference>
<organism evidence="5 6">
    <name type="scientific">Aminipila terrae</name>
    <dbReference type="NCBI Taxonomy" id="2697030"/>
    <lineage>
        <taxon>Bacteria</taxon>
        <taxon>Bacillati</taxon>
        <taxon>Bacillota</taxon>
        <taxon>Clostridia</taxon>
        <taxon>Peptostreptococcales</taxon>
        <taxon>Anaerovoracaceae</taxon>
        <taxon>Aminipila</taxon>
    </lineage>
</organism>
<dbReference type="AlphaFoldDB" id="A0A6P1MEH8"/>
<evidence type="ECO:0000256" key="2">
    <source>
        <dbReference type="ARBA" id="ARBA00023027"/>
    </source>
</evidence>
<sequence length="426" mass="47911">MDIKSKDCKVGIIGLGYVGLPLAILCAKKGLQVIGFENNKEKCNLLLSGKSYITDIDDEEIMRVIADHHQLNVAYNYDLMPQCDIIIICVPTPLDENKDPDYSFLYKAIDTIKHFIRKEQLIIVESTLVPTTSRNIILPILEESGLKAGKDFFFSFSPERIDPGNEFYKIEKTPKLVSGYSKLCTEKACQFYNEIGVTPYPVSSLEVAEMSKILENTYRDVNIALINEMAQICKLYDINIWNVIEAAASKPFGFNAFYPGPGVGGHCIPKDCTFYTCLAREKDVKASLAECARWINDQMPDYIVSRIKMLLSNVNKSIKDSSILILGITYKKDVNDVRESPSIKIINLLLELGAKVSYHDPFIKKLNTDYKQLNSVVFEDICISDADCIVLSVAHNCYKDLNYPEGKIVFDLTNSIQNLSVGLNKL</sequence>
<keyword evidence="2" id="KW-0520">NAD</keyword>
<dbReference type="GO" id="GO:0016628">
    <property type="term" value="F:oxidoreductase activity, acting on the CH-CH group of donors, NAD or NADP as acceptor"/>
    <property type="evidence" value="ECO:0007669"/>
    <property type="project" value="InterPro"/>
</dbReference>
<dbReference type="SMART" id="SM00984">
    <property type="entry name" value="UDPG_MGDP_dh_C"/>
    <property type="match status" value="1"/>
</dbReference>
<evidence type="ECO:0000259" key="4">
    <source>
        <dbReference type="SMART" id="SM00984"/>
    </source>
</evidence>
<reference evidence="5 6" key="1">
    <citation type="submission" date="2020-01" db="EMBL/GenBank/DDBJ databases">
        <title>Genomic analysis of Aminipila sp. CBA3637.</title>
        <authorList>
            <person name="Kim Y.B."/>
            <person name="Roh S.W."/>
        </authorList>
    </citation>
    <scope>NUCLEOTIDE SEQUENCE [LARGE SCALE GENOMIC DNA]</scope>
    <source>
        <strain evidence="5 6">CBA3637</strain>
    </source>
</reference>
<protein>
    <submittedName>
        <fullName evidence="5">Nucleotide sugar dehydrogenase</fullName>
    </submittedName>
</protein>
<dbReference type="Pfam" id="PF03720">
    <property type="entry name" value="UDPG_MGDP_dh_C"/>
    <property type="match status" value="1"/>
</dbReference>
<dbReference type="RefSeq" id="WP_162362865.1">
    <property type="nucleotide sequence ID" value="NZ_CP047591.1"/>
</dbReference>
<comment type="similarity">
    <text evidence="3">Belongs to the UDP-glucose/GDP-mannose dehydrogenase family.</text>
</comment>
<keyword evidence="1" id="KW-0560">Oxidoreductase</keyword>
<dbReference type="GO" id="GO:0000271">
    <property type="term" value="P:polysaccharide biosynthetic process"/>
    <property type="evidence" value="ECO:0007669"/>
    <property type="project" value="InterPro"/>
</dbReference>
<dbReference type="InterPro" id="IPR014027">
    <property type="entry name" value="UDP-Glc/GDP-Man_DH_C"/>
</dbReference>
<dbReference type="InterPro" id="IPR028359">
    <property type="entry name" value="UDP_ManNAc/GlcNAc_DH"/>
</dbReference>
<feature type="domain" description="UDP-glucose/GDP-mannose dehydrogenase C-terminal" evidence="4">
    <location>
        <begin position="324"/>
        <end position="418"/>
    </location>
</feature>
<dbReference type="Pfam" id="PF00984">
    <property type="entry name" value="UDPG_MGDP_dh"/>
    <property type="match status" value="1"/>
</dbReference>
<evidence type="ECO:0000313" key="6">
    <source>
        <dbReference type="Proteomes" id="UP000463883"/>
    </source>
</evidence>
<gene>
    <name evidence="5" type="ORF">Ami3637_12425</name>
</gene>
<dbReference type="KEGG" id="amic:Ami3637_12425"/>
<dbReference type="GO" id="GO:0051287">
    <property type="term" value="F:NAD binding"/>
    <property type="evidence" value="ECO:0007669"/>
    <property type="project" value="InterPro"/>
</dbReference>
<dbReference type="InterPro" id="IPR036220">
    <property type="entry name" value="UDP-Glc/GDP-Man_DH_C_sf"/>
</dbReference>